<evidence type="ECO:0000313" key="10">
    <source>
        <dbReference type="Proteomes" id="UP000007148"/>
    </source>
</evidence>
<proteinExistence type="predicted"/>
<evidence type="ECO:0000256" key="8">
    <source>
        <dbReference type="SAM" id="Phobius"/>
    </source>
</evidence>
<evidence type="ECO:0000256" key="4">
    <source>
        <dbReference type="ARBA" id="ARBA00022824"/>
    </source>
</evidence>
<evidence type="ECO:0000313" key="9">
    <source>
        <dbReference type="EMBL" id="CCA76513.1"/>
    </source>
</evidence>
<sequence>MKEFFKWTRKGEEKKKQYSDLHSASLGSTPTTVTTVAGESNSAAASSITDTNSASEPTRVHKRIRGLKTENDLRFLELAIGTDDPIVEYVTQYRCNSWLGWAQRDSVDCRRWLRDFLPANIPKARVLTYGYNAATHSQNFVSTKTIYQYTNDFIPAFTRVCKGAPRKPIIFVAHSVGCIIIKQIFIAMVYRHTQSLNLLCNHRGILDSTHSILFLGTPYSGAKGAALLQMMNRILSVFMGTSDAILQHLKENLPELKNIQKLDVSASEGIYAVVFYEVYETPIMGVQFSNETRSTYKTVLVYLGDRIEEATATVEKMWKLKDSH</sequence>
<dbReference type="InterPro" id="IPR052374">
    <property type="entry name" value="SERAC1"/>
</dbReference>
<comment type="subcellular location">
    <subcellularLocation>
        <location evidence="2">Endoplasmic reticulum</location>
    </subcellularLocation>
    <subcellularLocation>
        <location evidence="3">Membrane</location>
    </subcellularLocation>
    <subcellularLocation>
        <location evidence="1">Mitochondrion</location>
    </subcellularLocation>
</comment>
<dbReference type="SUPFAM" id="SSF53474">
    <property type="entry name" value="alpha/beta-Hydrolases"/>
    <property type="match status" value="1"/>
</dbReference>
<feature type="compositionally biased region" description="Polar residues" evidence="7">
    <location>
        <begin position="39"/>
        <end position="56"/>
    </location>
</feature>
<keyword evidence="5" id="KW-0496">Mitochondrion</keyword>
<keyword evidence="4" id="KW-0256">Endoplasmic reticulum</keyword>
<dbReference type="HOGENOM" id="CLU_000288_182_0_1"/>
<dbReference type="eggNOG" id="KOG2029">
    <property type="taxonomic scope" value="Eukaryota"/>
</dbReference>
<dbReference type="GO" id="GO:0005739">
    <property type="term" value="C:mitochondrion"/>
    <property type="evidence" value="ECO:0007669"/>
    <property type="project" value="UniProtKB-SubCell"/>
</dbReference>
<accession>G4TYX0</accession>
<dbReference type="EMBL" id="CAFZ01000799">
    <property type="protein sequence ID" value="CCA76513.1"/>
    <property type="molecule type" value="Genomic_DNA"/>
</dbReference>
<protein>
    <recommendedName>
        <fullName evidence="11">DUF676 domain-containing protein</fullName>
    </recommendedName>
</protein>
<evidence type="ECO:0000256" key="2">
    <source>
        <dbReference type="ARBA" id="ARBA00004240"/>
    </source>
</evidence>
<keyword evidence="8" id="KW-0812">Transmembrane</keyword>
<organism evidence="9 10">
    <name type="scientific">Serendipita indica (strain DSM 11827)</name>
    <name type="common">Root endophyte fungus</name>
    <name type="synonym">Piriformospora indica</name>
    <dbReference type="NCBI Taxonomy" id="1109443"/>
    <lineage>
        <taxon>Eukaryota</taxon>
        <taxon>Fungi</taxon>
        <taxon>Dikarya</taxon>
        <taxon>Basidiomycota</taxon>
        <taxon>Agaricomycotina</taxon>
        <taxon>Agaricomycetes</taxon>
        <taxon>Sebacinales</taxon>
        <taxon>Serendipitaceae</taxon>
        <taxon>Serendipita</taxon>
    </lineage>
</organism>
<keyword evidence="6 8" id="KW-0472">Membrane</keyword>
<comment type="caution">
    <text evidence="9">The sequence shown here is derived from an EMBL/GenBank/DDBJ whole genome shotgun (WGS) entry which is preliminary data.</text>
</comment>
<dbReference type="Proteomes" id="UP000007148">
    <property type="component" value="Unassembled WGS sequence"/>
</dbReference>
<dbReference type="GO" id="GO:0016020">
    <property type="term" value="C:membrane"/>
    <property type="evidence" value="ECO:0007669"/>
    <property type="project" value="UniProtKB-SubCell"/>
</dbReference>
<evidence type="ECO:0008006" key="11">
    <source>
        <dbReference type="Google" id="ProtNLM"/>
    </source>
</evidence>
<evidence type="ECO:0000256" key="6">
    <source>
        <dbReference type="ARBA" id="ARBA00023136"/>
    </source>
</evidence>
<dbReference type="OrthoDB" id="3246270at2759"/>
<dbReference type="PANTHER" id="PTHR48182">
    <property type="entry name" value="PROTEIN SERAC1"/>
    <property type="match status" value="1"/>
</dbReference>
<evidence type="ECO:0000256" key="7">
    <source>
        <dbReference type="SAM" id="MobiDB-lite"/>
    </source>
</evidence>
<dbReference type="InterPro" id="IPR029058">
    <property type="entry name" value="AB_hydrolase_fold"/>
</dbReference>
<dbReference type="InParanoid" id="G4TYX0"/>
<dbReference type="PANTHER" id="PTHR48182:SF2">
    <property type="entry name" value="PROTEIN SERAC1"/>
    <property type="match status" value="1"/>
</dbReference>
<evidence type="ECO:0000256" key="3">
    <source>
        <dbReference type="ARBA" id="ARBA00004370"/>
    </source>
</evidence>
<feature type="transmembrane region" description="Helical" evidence="8">
    <location>
        <begin position="169"/>
        <end position="190"/>
    </location>
</feature>
<keyword evidence="10" id="KW-1185">Reference proteome</keyword>
<reference evidence="9 10" key="1">
    <citation type="journal article" date="2011" name="PLoS Pathog.">
        <title>Endophytic Life Strategies Decoded by Genome and Transcriptome Analyses of the Mutualistic Root Symbiont Piriformospora indica.</title>
        <authorList>
            <person name="Zuccaro A."/>
            <person name="Lahrmann U."/>
            <person name="Guldener U."/>
            <person name="Langen G."/>
            <person name="Pfiffi S."/>
            <person name="Biedenkopf D."/>
            <person name="Wong P."/>
            <person name="Samans B."/>
            <person name="Grimm C."/>
            <person name="Basiewicz M."/>
            <person name="Murat C."/>
            <person name="Martin F."/>
            <person name="Kogel K.H."/>
        </authorList>
    </citation>
    <scope>NUCLEOTIDE SEQUENCE [LARGE SCALE GENOMIC DNA]</scope>
    <source>
        <strain evidence="9 10">DSM 11827</strain>
    </source>
</reference>
<feature type="region of interest" description="Disordered" evidence="7">
    <location>
        <begin position="39"/>
        <end position="59"/>
    </location>
</feature>
<evidence type="ECO:0000256" key="1">
    <source>
        <dbReference type="ARBA" id="ARBA00004173"/>
    </source>
</evidence>
<dbReference type="AlphaFoldDB" id="G4TYX0"/>
<dbReference type="Gene3D" id="3.40.50.1820">
    <property type="entry name" value="alpha/beta hydrolase"/>
    <property type="match status" value="1"/>
</dbReference>
<evidence type="ECO:0000256" key="5">
    <source>
        <dbReference type="ARBA" id="ARBA00023128"/>
    </source>
</evidence>
<keyword evidence="8" id="KW-1133">Transmembrane helix</keyword>
<name>G4TYX0_SERID</name>
<dbReference type="GO" id="GO:0005783">
    <property type="term" value="C:endoplasmic reticulum"/>
    <property type="evidence" value="ECO:0007669"/>
    <property type="project" value="UniProtKB-SubCell"/>
</dbReference>
<gene>
    <name evidence="9" type="ORF">PIIN_10506</name>
</gene>